<feature type="region of interest" description="Disordered" evidence="1">
    <location>
        <begin position="274"/>
        <end position="294"/>
    </location>
</feature>
<comment type="caution">
    <text evidence="3">The sequence shown here is derived from an EMBL/GenBank/DDBJ whole genome shotgun (WGS) entry which is preliminary data.</text>
</comment>
<reference evidence="3 4" key="1">
    <citation type="journal article" date="2019" name="Int. J. Syst. Evol. Microbiol.">
        <title>The Global Catalogue of Microorganisms (GCM) 10K type strain sequencing project: providing services to taxonomists for standard genome sequencing and annotation.</title>
        <authorList>
            <consortium name="The Broad Institute Genomics Platform"/>
            <consortium name="The Broad Institute Genome Sequencing Center for Infectious Disease"/>
            <person name="Wu L."/>
            <person name="Ma J."/>
        </authorList>
    </citation>
    <scope>NUCLEOTIDE SEQUENCE [LARGE SCALE GENOMIC DNA]</scope>
    <source>
        <strain evidence="3 4">XZYJT29</strain>
    </source>
</reference>
<evidence type="ECO:0000256" key="1">
    <source>
        <dbReference type="SAM" id="MobiDB-lite"/>
    </source>
</evidence>
<feature type="compositionally biased region" description="Basic and acidic residues" evidence="1">
    <location>
        <begin position="87"/>
        <end position="99"/>
    </location>
</feature>
<dbReference type="Pfam" id="PF11959">
    <property type="entry name" value="DUF3473"/>
    <property type="match status" value="1"/>
</dbReference>
<accession>A0ABD5Y8E0</accession>
<feature type="region of interest" description="Disordered" evidence="1">
    <location>
        <begin position="78"/>
        <end position="99"/>
    </location>
</feature>
<dbReference type="InterPro" id="IPR002509">
    <property type="entry name" value="NODB_dom"/>
</dbReference>
<dbReference type="AlphaFoldDB" id="A0ABD5Y8E0"/>
<organism evidence="3 4">
    <name type="scientific">Halosimplex aquaticum</name>
    <dbReference type="NCBI Taxonomy" id="3026162"/>
    <lineage>
        <taxon>Archaea</taxon>
        <taxon>Methanobacteriati</taxon>
        <taxon>Methanobacteriota</taxon>
        <taxon>Stenosarchaea group</taxon>
        <taxon>Halobacteria</taxon>
        <taxon>Halobacteriales</taxon>
        <taxon>Haloarculaceae</taxon>
        <taxon>Halosimplex</taxon>
    </lineage>
</organism>
<protein>
    <submittedName>
        <fullName evidence="3">Polysaccharide deacetylase family protein</fullName>
    </submittedName>
</protein>
<dbReference type="PROSITE" id="PS51677">
    <property type="entry name" value="NODB"/>
    <property type="match status" value="1"/>
</dbReference>
<dbReference type="PANTHER" id="PTHR47561:SF1">
    <property type="entry name" value="POLYSACCHARIDE DEACETYLASE FAMILY PROTEIN (AFU_ORTHOLOGUE AFUA_6G05030)"/>
    <property type="match status" value="1"/>
</dbReference>
<dbReference type="Gene3D" id="3.20.20.370">
    <property type="entry name" value="Glycoside hydrolase/deacetylase"/>
    <property type="match status" value="1"/>
</dbReference>
<keyword evidence="4" id="KW-1185">Reference proteome</keyword>
<dbReference type="GeneID" id="78822120"/>
<evidence type="ECO:0000313" key="4">
    <source>
        <dbReference type="Proteomes" id="UP001596432"/>
    </source>
</evidence>
<dbReference type="InterPro" id="IPR011330">
    <property type="entry name" value="Glyco_hydro/deAcase_b/a-brl"/>
</dbReference>
<feature type="domain" description="NodB homology" evidence="2">
    <location>
        <begin position="22"/>
        <end position="294"/>
    </location>
</feature>
<sequence>MSPPQAALSVDFEYFTHLPAYRGARGTTDLPAVGLDGVTSLLDAFDRAEATGTFFTVGEIADSNPDVLRRVADAGHEIGSHTHTHRHLSELSESERRDELSTSKARLDAVADTEVTGFRAPSFDVASDHFRTLADLGYEYDSSVVPCRSIPGWYGGEYEAELPSPANEIDPAAPGDVVEVPVSVMPGLRLPLTGTWIRFFGVSYTILGMRMLARRGVPPVLYVHPWELVDLPAVEGVPKRVYVRTGDYMRRAVRRILDEPFEFVATGDLAARVGSSAAGTTDSETTDPVPPERE</sequence>
<dbReference type="Pfam" id="PF01522">
    <property type="entry name" value="Polysacc_deac_1"/>
    <property type="match status" value="1"/>
</dbReference>
<evidence type="ECO:0000313" key="3">
    <source>
        <dbReference type="EMBL" id="MFC7141797.1"/>
    </source>
</evidence>
<dbReference type="PANTHER" id="PTHR47561">
    <property type="entry name" value="POLYSACCHARIDE DEACETYLASE FAMILY PROTEIN (AFU_ORTHOLOGUE AFUA_6G05030)"/>
    <property type="match status" value="1"/>
</dbReference>
<dbReference type="SUPFAM" id="SSF88713">
    <property type="entry name" value="Glycoside hydrolase/deacetylase"/>
    <property type="match status" value="1"/>
</dbReference>
<dbReference type="InterPro" id="IPR045235">
    <property type="entry name" value="PuuE_HpPgdA-like"/>
</dbReference>
<dbReference type="InterPro" id="IPR022560">
    <property type="entry name" value="DUF3473"/>
</dbReference>
<gene>
    <name evidence="3" type="ORF">ACFQMA_18410</name>
</gene>
<proteinExistence type="predicted"/>
<evidence type="ECO:0000259" key="2">
    <source>
        <dbReference type="PROSITE" id="PS51677"/>
    </source>
</evidence>
<dbReference type="Proteomes" id="UP001596432">
    <property type="component" value="Unassembled WGS sequence"/>
</dbReference>
<name>A0ABD5Y8E0_9EURY</name>
<dbReference type="RefSeq" id="WP_274322875.1">
    <property type="nucleotide sequence ID" value="NZ_CP118158.1"/>
</dbReference>
<dbReference type="CDD" id="cd10941">
    <property type="entry name" value="CE4_PuuE_HpPgdA_like_2"/>
    <property type="match status" value="1"/>
</dbReference>
<dbReference type="EMBL" id="JBHTAS010000001">
    <property type="protein sequence ID" value="MFC7141797.1"/>
    <property type="molecule type" value="Genomic_DNA"/>
</dbReference>